<dbReference type="PROSITE" id="PS51257">
    <property type="entry name" value="PROKAR_LIPOPROTEIN"/>
    <property type="match status" value="1"/>
</dbReference>
<dbReference type="Proteomes" id="UP000091926">
    <property type="component" value="Chromosome"/>
</dbReference>
<dbReference type="OrthoDB" id="8635383at2"/>
<reference evidence="1 2" key="1">
    <citation type="submission" date="2016-06" db="EMBL/GenBank/DDBJ databases">
        <title>Complete genome sequences of Bordetella bronchialis and Bordetella flabilis.</title>
        <authorList>
            <person name="LiPuma J.J."/>
            <person name="Spilker T."/>
        </authorList>
    </citation>
    <scope>NUCLEOTIDE SEQUENCE [LARGE SCALE GENOMIC DNA]</scope>
    <source>
        <strain evidence="1 2">AU10664</strain>
    </source>
</reference>
<sequence>MSGCRPFIVAVLLALGGCAGGIQPGGNFPSETFDVAAPYEAAIRRASEFVRVCHIDPVHPYGVKFGDSRSLVEKTATAEIAVFQIPEPARRLEIIRARPKGKVDSTVTVTVFGEGVWDAKEIAAAKQSIQTATPVCRTDKS</sequence>
<dbReference type="KEGG" id="bfz:BAU07_17095"/>
<dbReference type="AlphaFoldDB" id="A0A193GG72"/>
<organism evidence="1 2">
    <name type="scientific">Bordetella flabilis</name>
    <dbReference type="NCBI Taxonomy" id="463014"/>
    <lineage>
        <taxon>Bacteria</taxon>
        <taxon>Pseudomonadati</taxon>
        <taxon>Pseudomonadota</taxon>
        <taxon>Betaproteobacteria</taxon>
        <taxon>Burkholderiales</taxon>
        <taxon>Alcaligenaceae</taxon>
        <taxon>Bordetella</taxon>
    </lineage>
</organism>
<name>A0A193GG72_9BORD</name>
<proteinExistence type="predicted"/>
<evidence type="ECO:0000313" key="1">
    <source>
        <dbReference type="EMBL" id="ANN78598.1"/>
    </source>
</evidence>
<keyword evidence="2" id="KW-1185">Reference proteome</keyword>
<gene>
    <name evidence="1" type="ORF">BAU07_17095</name>
</gene>
<accession>A0A193GG72</accession>
<dbReference type="EMBL" id="CP016172">
    <property type="protein sequence ID" value="ANN78598.1"/>
    <property type="molecule type" value="Genomic_DNA"/>
</dbReference>
<protein>
    <recommendedName>
        <fullName evidence="3">Lipoprotein</fullName>
    </recommendedName>
</protein>
<evidence type="ECO:0000313" key="2">
    <source>
        <dbReference type="Proteomes" id="UP000091926"/>
    </source>
</evidence>
<dbReference type="NCBIfam" id="NF046053">
    <property type="entry name" value="lipo_BPTD_2524"/>
    <property type="match status" value="1"/>
</dbReference>
<dbReference type="STRING" id="463014.BAU07_17095"/>
<evidence type="ECO:0008006" key="3">
    <source>
        <dbReference type="Google" id="ProtNLM"/>
    </source>
</evidence>